<dbReference type="GO" id="GO:0016787">
    <property type="term" value="F:hydrolase activity"/>
    <property type="evidence" value="ECO:0007669"/>
    <property type="project" value="UniProtKB-KW"/>
</dbReference>
<dbReference type="EMBL" id="QJJS01000015">
    <property type="protein sequence ID" value="PXW94119.1"/>
    <property type="molecule type" value="Genomic_DNA"/>
</dbReference>
<evidence type="ECO:0000259" key="2">
    <source>
        <dbReference type="PROSITE" id="PS51084"/>
    </source>
</evidence>
<accession>A0A318GWW1</accession>
<dbReference type="Proteomes" id="UP000247811">
    <property type="component" value="Unassembled WGS sequence"/>
</dbReference>
<dbReference type="OrthoDB" id="9799145at2"/>
<dbReference type="SUPFAM" id="SSF54197">
    <property type="entry name" value="HIT-like"/>
    <property type="match status" value="1"/>
</dbReference>
<dbReference type="InterPro" id="IPR011146">
    <property type="entry name" value="HIT-like"/>
</dbReference>
<feature type="domain" description="HIT" evidence="2">
    <location>
        <begin position="3"/>
        <end position="108"/>
    </location>
</feature>
<proteinExistence type="predicted"/>
<comment type="caution">
    <text evidence="3">The sequence shown here is derived from an EMBL/GenBank/DDBJ whole genome shotgun (WGS) entry which is preliminary data.</text>
</comment>
<evidence type="ECO:0000256" key="1">
    <source>
        <dbReference type="PROSITE-ProRule" id="PRU00464"/>
    </source>
</evidence>
<dbReference type="RefSeq" id="WP_110401633.1">
    <property type="nucleotide sequence ID" value="NZ_QJJS01000015.1"/>
</dbReference>
<organism evidence="3 4">
    <name type="scientific">Sphaerotilus hippei</name>
    <dbReference type="NCBI Taxonomy" id="744406"/>
    <lineage>
        <taxon>Bacteria</taxon>
        <taxon>Pseudomonadati</taxon>
        <taxon>Pseudomonadota</taxon>
        <taxon>Betaproteobacteria</taxon>
        <taxon>Burkholderiales</taxon>
        <taxon>Sphaerotilaceae</taxon>
        <taxon>Sphaerotilus</taxon>
    </lineage>
</organism>
<sequence>MAATCVLCGADDPAAVTPVCDLGPLRVVRVIDQPDYPAYWRVIWRAHVAEFSDLDAADRLRCMDVVATVERVMLEALAPAKVNLASLGNMVPHLHWHLIARHRLDAHFPQAIWAPRQRESGAGGPFTADWPAIDARIRQALGVDDGQELHLGAGA</sequence>
<keyword evidence="3" id="KW-0378">Hydrolase</keyword>
<evidence type="ECO:0000313" key="3">
    <source>
        <dbReference type="EMBL" id="PXW94119.1"/>
    </source>
</evidence>
<gene>
    <name evidence="3" type="ORF">C7444_11511</name>
</gene>
<protein>
    <submittedName>
        <fullName evidence="3">Diadenosine tetraphosphate (Ap4A) HIT family hydrolase</fullName>
    </submittedName>
</protein>
<name>A0A318GWW1_9BURK</name>
<dbReference type="PROSITE" id="PS51084">
    <property type="entry name" value="HIT_2"/>
    <property type="match status" value="1"/>
</dbReference>
<evidence type="ECO:0000313" key="4">
    <source>
        <dbReference type="Proteomes" id="UP000247811"/>
    </source>
</evidence>
<feature type="short sequence motif" description="Histidine triad motif" evidence="1">
    <location>
        <begin position="93"/>
        <end position="97"/>
    </location>
</feature>
<dbReference type="Gene3D" id="3.30.428.10">
    <property type="entry name" value="HIT-like"/>
    <property type="match status" value="1"/>
</dbReference>
<reference evidence="3 4" key="1">
    <citation type="submission" date="2018-05" db="EMBL/GenBank/DDBJ databases">
        <title>Genomic Encyclopedia of Type Strains, Phase IV (KMG-IV): sequencing the most valuable type-strain genomes for metagenomic binning, comparative biology and taxonomic classification.</title>
        <authorList>
            <person name="Goeker M."/>
        </authorList>
    </citation>
    <scope>NUCLEOTIDE SEQUENCE [LARGE SCALE GENOMIC DNA]</scope>
    <source>
        <strain evidence="3 4">DSM 566</strain>
    </source>
</reference>
<dbReference type="AlphaFoldDB" id="A0A318GWW1"/>
<keyword evidence="4" id="KW-1185">Reference proteome</keyword>
<dbReference type="Pfam" id="PF01230">
    <property type="entry name" value="HIT"/>
    <property type="match status" value="1"/>
</dbReference>
<dbReference type="InterPro" id="IPR036265">
    <property type="entry name" value="HIT-like_sf"/>
</dbReference>